<keyword evidence="2" id="KW-1185">Reference proteome</keyword>
<reference evidence="1 2" key="1">
    <citation type="submission" date="2018-01" db="EMBL/GenBank/DDBJ databases">
        <title>Genomic Encyclopedia of Type Strains, Phase III (KMG-III): the genomes of soil and plant-associated and newly described type strains.</title>
        <authorList>
            <person name="Whitman W."/>
        </authorList>
    </citation>
    <scope>NUCLEOTIDE SEQUENCE [LARGE SCALE GENOMIC DNA]</scope>
    <source>
        <strain evidence="1 2">HKI456</strain>
    </source>
</reference>
<dbReference type="EMBL" id="PRDW01000019">
    <property type="protein sequence ID" value="PPB81436.1"/>
    <property type="molecule type" value="Genomic_DNA"/>
</dbReference>
<gene>
    <name evidence="1" type="ORF">B0O95_1199</name>
</gene>
<accession>A0A2P5K718</accession>
<sequence length="69" mass="7698">MPAHVRSIGIAVQRDYSERLHIKAPVVAVLRFEPALPVRFTWPVRTGTPFKTRRGLVAHVRDALAQLGA</sequence>
<organism evidence="1 2">
    <name type="scientific">Mycetohabitans endofungorum</name>
    <dbReference type="NCBI Taxonomy" id="417203"/>
    <lineage>
        <taxon>Bacteria</taxon>
        <taxon>Pseudomonadati</taxon>
        <taxon>Pseudomonadota</taxon>
        <taxon>Betaproteobacteria</taxon>
        <taxon>Burkholderiales</taxon>
        <taxon>Burkholderiaceae</taxon>
        <taxon>Mycetohabitans</taxon>
    </lineage>
</organism>
<evidence type="ECO:0000313" key="2">
    <source>
        <dbReference type="Proteomes" id="UP000243096"/>
    </source>
</evidence>
<evidence type="ECO:0000313" key="1">
    <source>
        <dbReference type="EMBL" id="PPB81436.1"/>
    </source>
</evidence>
<comment type="caution">
    <text evidence="1">The sequence shown here is derived from an EMBL/GenBank/DDBJ whole genome shotgun (WGS) entry which is preliminary data.</text>
</comment>
<proteinExistence type="predicted"/>
<dbReference type="Proteomes" id="UP000243096">
    <property type="component" value="Unassembled WGS sequence"/>
</dbReference>
<protein>
    <submittedName>
        <fullName evidence="1">Uncharacterized protein</fullName>
    </submittedName>
</protein>
<dbReference type="AlphaFoldDB" id="A0A2P5K718"/>
<name>A0A2P5K718_9BURK</name>